<evidence type="ECO:0000256" key="1">
    <source>
        <dbReference type="SAM" id="MobiDB-lite"/>
    </source>
</evidence>
<gene>
    <name evidence="3" type="ORF">CRM92_01665</name>
</gene>
<dbReference type="EMBL" id="PDEV01000001">
    <property type="protein sequence ID" value="PEN16774.1"/>
    <property type="molecule type" value="Genomic_DNA"/>
</dbReference>
<reference evidence="3" key="1">
    <citation type="submission" date="2017-10" db="EMBL/GenBank/DDBJ databases">
        <title>Kefir isolates.</title>
        <authorList>
            <person name="Kim Y."/>
            <person name="Blasche S."/>
        </authorList>
    </citation>
    <scope>NUCLEOTIDE SEQUENCE [LARGE SCALE GENOMIC DNA]</scope>
    <source>
        <strain evidence="3">OG2-2</strain>
    </source>
</reference>
<organism evidence="3 4">
    <name type="scientific">Rothia dentocariosa</name>
    <dbReference type="NCBI Taxonomy" id="2047"/>
    <lineage>
        <taxon>Bacteria</taxon>
        <taxon>Bacillati</taxon>
        <taxon>Actinomycetota</taxon>
        <taxon>Actinomycetes</taxon>
        <taxon>Micrococcales</taxon>
        <taxon>Micrococcaceae</taxon>
        <taxon>Rothia</taxon>
    </lineage>
</organism>
<feature type="domain" description="WYL" evidence="2">
    <location>
        <begin position="512"/>
        <end position="574"/>
    </location>
</feature>
<dbReference type="InterPro" id="IPR026881">
    <property type="entry name" value="WYL_dom"/>
</dbReference>
<evidence type="ECO:0000313" key="4">
    <source>
        <dbReference type="Proteomes" id="UP000219947"/>
    </source>
</evidence>
<dbReference type="PROSITE" id="PS52050">
    <property type="entry name" value="WYL"/>
    <property type="match status" value="1"/>
</dbReference>
<dbReference type="InterPro" id="IPR051534">
    <property type="entry name" value="CBASS_pafABC_assoc_protein"/>
</dbReference>
<feature type="compositionally biased region" description="Polar residues" evidence="1">
    <location>
        <begin position="582"/>
        <end position="601"/>
    </location>
</feature>
<dbReference type="Pfam" id="PF13280">
    <property type="entry name" value="WYL"/>
    <property type="match status" value="1"/>
</dbReference>
<protein>
    <submittedName>
        <fullName evidence="3">WYL domain-containing protein</fullName>
    </submittedName>
</protein>
<sequence>MATKARDVSSSSSLIRIYHRLCNSSRRGISRAEFLEVYGLDEYTIFGSGNKRKAETIAKKFERAKDCLRDAGITFKHIEHDGKSYYVYTPAPNPLLDWELTLEDTQFLMSLCRAWEGTELESCAHRMMRKIVLSVPTLSASIRLEELEEPLQRIRLSDDSHLEEIFSAFSEHKTIDMDYGDLNTRHSENLSVWGIGYRYGNWYFTAHYPPREGSEAPEEEPNRAYIHRFERIQSMRINGSQQQQKNFVRPGETFDFQTMLSENLQGYARTVPALSLDSHEQLLLDSYGIRETAVKATARGLKILIPKSSADFSGKDLQRARDAYRAQHKLVERLLYTHHHKAVLSEAWRKNSRRERDDDTDRFIDMLLVLHRLSQDDAAWSEGGVPFKPATSLLQVDNGKSKSNLVSDFTDVCEDYGAAELDLAPPIVFTPRQDHELYAELTYSCDDLIYQGVPLSALERAMLFFSMSAAEVLYPDDARVSKIRELLLVSYPKDAERLRGSLIFTPEHHLIPLIHRAVSQKRTLIFDYAGVQRTVDICSLIFENNRFYLHGLCRETTDSNAWRNFALDRMKNARLGGKSHQVAASKTPNTPHLWSRQQQTNTEHPYVRIKIHVENLKTERRESTIRTLKRRSTHVSRSQPSKPETPLIYHELHYYPGENEAGLKQILHFVVAYEGALEILEPEPVRSLLKDRLMSLLA</sequence>
<accession>A0A2A8D7B5</accession>
<dbReference type="RefSeq" id="WP_098042218.1">
    <property type="nucleotide sequence ID" value="NZ_PDEV01000001.1"/>
</dbReference>
<comment type="caution">
    <text evidence="3">The sequence shown here is derived from an EMBL/GenBank/DDBJ whole genome shotgun (WGS) entry which is preliminary data.</text>
</comment>
<keyword evidence="4" id="KW-1185">Reference proteome</keyword>
<dbReference type="AlphaFoldDB" id="A0A2A8D7B5"/>
<feature type="region of interest" description="Disordered" evidence="1">
    <location>
        <begin position="581"/>
        <end position="601"/>
    </location>
</feature>
<proteinExistence type="predicted"/>
<evidence type="ECO:0000313" key="3">
    <source>
        <dbReference type="EMBL" id="PEN16774.1"/>
    </source>
</evidence>
<dbReference type="PANTHER" id="PTHR34580:SF1">
    <property type="entry name" value="PROTEIN PAFC"/>
    <property type="match status" value="1"/>
</dbReference>
<dbReference type="Proteomes" id="UP000219947">
    <property type="component" value="Unassembled WGS sequence"/>
</dbReference>
<evidence type="ECO:0000259" key="2">
    <source>
        <dbReference type="Pfam" id="PF13280"/>
    </source>
</evidence>
<dbReference type="PANTHER" id="PTHR34580">
    <property type="match status" value="1"/>
</dbReference>
<name>A0A2A8D7B5_9MICC</name>